<evidence type="ECO:0000256" key="11">
    <source>
        <dbReference type="ARBA" id="ARBA00022694"/>
    </source>
</evidence>
<keyword evidence="14" id="KW-0863">Zinc-finger</keyword>
<evidence type="ECO:0000256" key="18">
    <source>
        <dbReference type="ARBA" id="ARBA00023027"/>
    </source>
</evidence>
<reference evidence="30" key="1">
    <citation type="journal article" date="2022" name="DNA Res.">
        <title>Genome analysis of five recently described species of the CUG-Ser clade uncovers Candida theae as a new hybrid lineage with pathogenic potential in the Candida parapsilosis species complex.</title>
        <authorList>
            <person name="Mixao V."/>
            <person name="Del Olmo V."/>
            <person name="Hegedusova E."/>
            <person name="Saus E."/>
            <person name="Pryszcz L."/>
            <person name="Cillingova A."/>
            <person name="Nosek J."/>
            <person name="Gabaldon T."/>
        </authorList>
    </citation>
    <scope>NUCLEOTIDE SEQUENCE</scope>
    <source>
        <strain evidence="30">CBS 10844</strain>
    </source>
</reference>
<evidence type="ECO:0000256" key="2">
    <source>
        <dbReference type="ARBA" id="ARBA00004123"/>
    </source>
</evidence>
<dbReference type="AlphaFoldDB" id="A0AAI9T1P8"/>
<comment type="cofactor">
    <cofactor evidence="1">
        <name>FMN</name>
        <dbReference type="ChEBI" id="CHEBI:58210"/>
    </cofactor>
</comment>
<dbReference type="SUPFAM" id="SSF51395">
    <property type="entry name" value="FMN-linked oxidoreductases"/>
    <property type="match status" value="1"/>
</dbReference>
<name>A0AAI9T1P8_9ASCO</name>
<feature type="compositionally biased region" description="Basic and acidic residues" evidence="28">
    <location>
        <begin position="1"/>
        <end position="11"/>
    </location>
</feature>
<dbReference type="Pfam" id="PF01207">
    <property type="entry name" value="Dus"/>
    <property type="match status" value="1"/>
</dbReference>
<dbReference type="PANTHER" id="PTHR45846:SF1">
    <property type="entry name" value="TRNA-DIHYDROURIDINE(47) SYNTHASE [NAD(P)(+)]-LIKE"/>
    <property type="match status" value="1"/>
</dbReference>
<evidence type="ECO:0000256" key="8">
    <source>
        <dbReference type="ARBA" id="ARBA00022630"/>
    </source>
</evidence>
<dbReference type="GO" id="GO:0005634">
    <property type="term" value="C:nucleus"/>
    <property type="evidence" value="ECO:0007669"/>
    <property type="project" value="UniProtKB-SubCell"/>
</dbReference>
<proteinExistence type="inferred from homology"/>
<evidence type="ECO:0000256" key="28">
    <source>
        <dbReference type="SAM" id="MobiDB-lite"/>
    </source>
</evidence>
<feature type="domain" description="DUS-like FMN-binding" evidence="29">
    <location>
        <begin position="266"/>
        <end position="535"/>
    </location>
</feature>
<dbReference type="Gene3D" id="3.20.20.70">
    <property type="entry name" value="Aldolase class I"/>
    <property type="match status" value="1"/>
</dbReference>
<evidence type="ECO:0000313" key="31">
    <source>
        <dbReference type="Proteomes" id="UP001202479"/>
    </source>
</evidence>
<evidence type="ECO:0000256" key="5">
    <source>
        <dbReference type="ARBA" id="ARBA00012376"/>
    </source>
</evidence>
<dbReference type="GeneID" id="73377971"/>
<evidence type="ECO:0000256" key="3">
    <source>
        <dbReference type="ARBA" id="ARBA00004496"/>
    </source>
</evidence>
<comment type="catalytic activity">
    <reaction evidence="26">
        <text>a 5,6-dihydrouridine in mRNA + NADP(+) = a uridine in mRNA + NADPH + H(+)</text>
        <dbReference type="Rhea" id="RHEA:69855"/>
        <dbReference type="Rhea" id="RHEA-COMP:14658"/>
        <dbReference type="Rhea" id="RHEA-COMP:17789"/>
        <dbReference type="ChEBI" id="CHEBI:15378"/>
        <dbReference type="ChEBI" id="CHEBI:57783"/>
        <dbReference type="ChEBI" id="CHEBI:58349"/>
        <dbReference type="ChEBI" id="CHEBI:65315"/>
        <dbReference type="ChEBI" id="CHEBI:74443"/>
    </reaction>
    <physiologicalReaction direction="right-to-left" evidence="26">
        <dbReference type="Rhea" id="RHEA:69857"/>
    </physiologicalReaction>
</comment>
<evidence type="ECO:0000256" key="13">
    <source>
        <dbReference type="ARBA" id="ARBA00022737"/>
    </source>
</evidence>
<dbReference type="CDD" id="cd02801">
    <property type="entry name" value="DUS_like_FMN"/>
    <property type="match status" value="1"/>
</dbReference>
<dbReference type="GO" id="GO:0050660">
    <property type="term" value="F:flavin adenine dinucleotide binding"/>
    <property type="evidence" value="ECO:0007669"/>
    <property type="project" value="InterPro"/>
</dbReference>
<keyword evidence="9" id="KW-0288">FMN</keyword>
<feature type="region of interest" description="Disordered" evidence="28">
    <location>
        <begin position="1"/>
        <end position="35"/>
    </location>
</feature>
<dbReference type="GO" id="GO:0005737">
    <property type="term" value="C:cytoplasm"/>
    <property type="evidence" value="ECO:0007669"/>
    <property type="project" value="UniProtKB-SubCell"/>
</dbReference>
<comment type="subcellular location">
    <subcellularLocation>
        <location evidence="3">Cytoplasm</location>
    </subcellularLocation>
    <subcellularLocation>
        <location evidence="2">Nucleus</location>
    </subcellularLocation>
</comment>
<evidence type="ECO:0000256" key="6">
    <source>
        <dbReference type="ARBA" id="ARBA00022143"/>
    </source>
</evidence>
<feature type="compositionally biased region" description="Basic and acidic residues" evidence="28">
    <location>
        <begin position="90"/>
        <end position="100"/>
    </location>
</feature>
<keyword evidence="8" id="KW-0285">Flavoprotein</keyword>
<sequence length="633" mass="72069">MTVPEKRLHEDGDGDGDGSGANDTTALEEKRQNTQPYIKGIAGIKPEFLAPISSLSSTYTEYNDDEAEGGDRDKNGSQNGNGDKRRKKERGQNQKRDLKQKRDTVRLCVSLIDPEDESTPCVAGDEEKCKYSHNLEEYLASKPKDIDGMCPVFEALGYCPTGMKCRWLHSHFNKETKKLIKDLGKLETEKDKSFEVNLIDRESKIALQRKKYKYEISEQVIKYLDSKVQRNDSHQENRKENEATYVEQPFKIAEKKKIDLRGAKIVSPLTTVGNLPFRRLMKTLGADVTYSEMALSVPLIQGHQPEWALPKAHISEHPGFGVQIASSKHWAAAKAAEVIYRTTQHVSELNLNCGCPIDLLYKSGQGSALLDQTPRLLRIVKAMNGSSGDIPVTIKIRTGVKENKNTAAHLVDRVLNETQVAAITLHGRSRQQRYTKEADWDYIEEVGKVVKNWNEKREEDKEGRDTNPTWFVGNGDVYTYEDWYNGVAREGVDSVMVARGALIKPWLFEEVEAQQYLDKSSSERLSMLDKFAKFAIEHWGSDEYGVNSARRFMCEFLSFTHRYIPVGIMERLPPKLNERSPKFVGRNEMETLLSSSDYKDWIKITEMFLGKAGEDFQFVPKHKSNAYENTENR</sequence>
<keyword evidence="13" id="KW-0677">Repeat</keyword>
<dbReference type="RefSeq" id="XP_049182494.1">
    <property type="nucleotide sequence ID" value="XM_049324864.1"/>
</dbReference>
<evidence type="ECO:0000256" key="12">
    <source>
        <dbReference type="ARBA" id="ARBA00022723"/>
    </source>
</evidence>
<dbReference type="GO" id="GO:0102265">
    <property type="term" value="F:tRNA-dihydrouridine47 synthase activity"/>
    <property type="evidence" value="ECO:0007669"/>
    <property type="project" value="UniProtKB-EC"/>
</dbReference>
<protein>
    <recommendedName>
        <fullName evidence="6">tRNA-dihydrouridine(47) synthase [NAD(P)(+)]</fullName>
        <ecNumber evidence="5">1.3.1.89</ecNumber>
    </recommendedName>
    <alternativeName>
        <fullName evidence="21 22">mRNA-dihydrouridine synthase DUS3</fullName>
    </alternativeName>
    <alternativeName>
        <fullName evidence="20">tRNA-dihydrouridine synthase 3</fullName>
    </alternativeName>
</protein>
<keyword evidence="15" id="KW-0862">Zinc</keyword>
<keyword evidence="12" id="KW-0479">Metal-binding</keyword>
<evidence type="ECO:0000256" key="15">
    <source>
        <dbReference type="ARBA" id="ARBA00022833"/>
    </source>
</evidence>
<evidence type="ECO:0000313" key="30">
    <source>
        <dbReference type="EMBL" id="KAI3406749.2"/>
    </source>
</evidence>
<dbReference type="PROSITE" id="PS01136">
    <property type="entry name" value="UPF0034"/>
    <property type="match status" value="1"/>
</dbReference>
<keyword evidence="19" id="KW-0539">Nucleus</keyword>
<comment type="function">
    <text evidence="23">Catalyzes the synthesis of dihydrouridine, a modified base found in the D-loop of most tRNAs. Specifically modifies U47 in cytoplasmic tRNAs. Catalyzes the synthesis of dihydrouridine in some mRNAs, thereby affecting their translation.</text>
</comment>
<organism evidence="30 31">
    <name type="scientific">Candida oxycetoniae</name>
    <dbReference type="NCBI Taxonomy" id="497107"/>
    <lineage>
        <taxon>Eukaryota</taxon>
        <taxon>Fungi</taxon>
        <taxon>Dikarya</taxon>
        <taxon>Ascomycota</taxon>
        <taxon>Saccharomycotina</taxon>
        <taxon>Pichiomycetes</taxon>
        <taxon>Debaryomycetaceae</taxon>
        <taxon>Candida/Lodderomyces clade</taxon>
        <taxon>Candida</taxon>
    </lineage>
</organism>
<evidence type="ECO:0000259" key="29">
    <source>
        <dbReference type="Pfam" id="PF01207"/>
    </source>
</evidence>
<keyword evidence="10" id="KW-0507">mRNA processing</keyword>
<feature type="region of interest" description="Disordered" evidence="28">
    <location>
        <begin position="60"/>
        <end position="100"/>
    </location>
</feature>
<dbReference type="InterPro" id="IPR035587">
    <property type="entry name" value="DUS-like_FMN-bd"/>
</dbReference>
<dbReference type="FunFam" id="3.20.20.70:FF:000145">
    <property type="entry name" value="tRNA-dihydrouridine(47) synthase [NAD(P)(+)]"/>
    <property type="match status" value="1"/>
</dbReference>
<comment type="catalytic activity">
    <reaction evidence="24">
        <text>5,6-dihydrouridine(47) in tRNA + NAD(+) = uridine(47) in tRNA + NADH + H(+)</text>
        <dbReference type="Rhea" id="RHEA:53364"/>
        <dbReference type="Rhea" id="RHEA-COMP:13539"/>
        <dbReference type="Rhea" id="RHEA-COMP:13540"/>
        <dbReference type="ChEBI" id="CHEBI:15378"/>
        <dbReference type="ChEBI" id="CHEBI:57540"/>
        <dbReference type="ChEBI" id="CHEBI:57945"/>
        <dbReference type="ChEBI" id="CHEBI:65315"/>
        <dbReference type="ChEBI" id="CHEBI:74443"/>
        <dbReference type="EC" id="1.3.1.89"/>
    </reaction>
    <physiologicalReaction direction="right-to-left" evidence="24">
        <dbReference type="Rhea" id="RHEA:53366"/>
    </physiologicalReaction>
</comment>
<keyword evidence="31" id="KW-1185">Reference proteome</keyword>
<dbReference type="GO" id="GO:0003723">
    <property type="term" value="F:RNA binding"/>
    <property type="evidence" value="ECO:0007669"/>
    <property type="project" value="TreeGrafter"/>
</dbReference>
<evidence type="ECO:0000256" key="24">
    <source>
        <dbReference type="ARBA" id="ARBA00048266"/>
    </source>
</evidence>
<evidence type="ECO:0000256" key="1">
    <source>
        <dbReference type="ARBA" id="ARBA00001917"/>
    </source>
</evidence>
<dbReference type="Pfam" id="PF25585">
    <property type="entry name" value="zf-CCCH_DUS3L"/>
    <property type="match status" value="1"/>
</dbReference>
<keyword evidence="16" id="KW-0521">NADP</keyword>
<evidence type="ECO:0000256" key="21">
    <source>
        <dbReference type="ARBA" id="ARBA00033779"/>
    </source>
</evidence>
<evidence type="ECO:0000256" key="7">
    <source>
        <dbReference type="ARBA" id="ARBA00022490"/>
    </source>
</evidence>
<keyword evidence="7" id="KW-0963">Cytoplasm</keyword>
<keyword evidence="18" id="KW-0520">NAD</keyword>
<evidence type="ECO:0000256" key="9">
    <source>
        <dbReference type="ARBA" id="ARBA00022643"/>
    </source>
</evidence>
<evidence type="ECO:0000256" key="25">
    <source>
        <dbReference type="ARBA" id="ARBA00048342"/>
    </source>
</evidence>
<keyword evidence="17" id="KW-0560">Oxidoreductase</keyword>
<gene>
    <name evidence="30" type="ORF">KGF56_000354</name>
</gene>
<accession>A0AAI9T1P8</accession>
<dbReference type="EC" id="1.3.1.89" evidence="5"/>
<dbReference type="EMBL" id="JAHUZD010000021">
    <property type="protein sequence ID" value="KAI3406749.2"/>
    <property type="molecule type" value="Genomic_DNA"/>
</dbReference>
<comment type="catalytic activity">
    <reaction evidence="25">
        <text>a 5,6-dihydrouridine in mRNA + NAD(+) = a uridine in mRNA + NADH + H(+)</text>
        <dbReference type="Rhea" id="RHEA:69851"/>
        <dbReference type="Rhea" id="RHEA-COMP:14658"/>
        <dbReference type="Rhea" id="RHEA-COMP:17789"/>
        <dbReference type="ChEBI" id="CHEBI:15378"/>
        <dbReference type="ChEBI" id="CHEBI:57540"/>
        <dbReference type="ChEBI" id="CHEBI:57945"/>
        <dbReference type="ChEBI" id="CHEBI:65315"/>
        <dbReference type="ChEBI" id="CHEBI:74443"/>
    </reaction>
    <physiologicalReaction direction="right-to-left" evidence="25">
        <dbReference type="Rhea" id="RHEA:69853"/>
    </physiologicalReaction>
</comment>
<comment type="similarity">
    <text evidence="4">Belongs to the Dus family. Dus3 subfamily.</text>
</comment>
<dbReference type="PANTHER" id="PTHR45846">
    <property type="entry name" value="TRNA-DIHYDROURIDINE(47) SYNTHASE [NAD(P)(+)]-LIKE"/>
    <property type="match status" value="1"/>
</dbReference>
<evidence type="ECO:0000256" key="16">
    <source>
        <dbReference type="ARBA" id="ARBA00022857"/>
    </source>
</evidence>
<dbReference type="InterPro" id="IPR013785">
    <property type="entry name" value="Aldolase_TIM"/>
</dbReference>
<evidence type="ECO:0000256" key="4">
    <source>
        <dbReference type="ARBA" id="ARBA00005451"/>
    </source>
</evidence>
<evidence type="ECO:0000256" key="22">
    <source>
        <dbReference type="ARBA" id="ARBA00033781"/>
    </source>
</evidence>
<comment type="caution">
    <text evidence="30">The sequence shown here is derived from an EMBL/GenBank/DDBJ whole genome shotgun (WGS) entry which is preliminary data.</text>
</comment>
<evidence type="ECO:0000256" key="17">
    <source>
        <dbReference type="ARBA" id="ARBA00023002"/>
    </source>
</evidence>
<dbReference type="Proteomes" id="UP001202479">
    <property type="component" value="Unassembled WGS sequence"/>
</dbReference>
<keyword evidence="11" id="KW-0819">tRNA processing</keyword>
<evidence type="ECO:0000256" key="10">
    <source>
        <dbReference type="ARBA" id="ARBA00022664"/>
    </source>
</evidence>
<dbReference type="InterPro" id="IPR018517">
    <property type="entry name" value="tRNA_hU_synthase_CS"/>
</dbReference>
<dbReference type="GO" id="GO:0006397">
    <property type="term" value="P:mRNA processing"/>
    <property type="evidence" value="ECO:0007669"/>
    <property type="project" value="UniProtKB-KW"/>
</dbReference>
<comment type="catalytic activity">
    <reaction evidence="27">
        <text>5,6-dihydrouridine(47) in tRNA + NADP(+) = uridine(47) in tRNA + NADPH + H(+)</text>
        <dbReference type="Rhea" id="RHEA:53360"/>
        <dbReference type="Rhea" id="RHEA-COMP:13539"/>
        <dbReference type="Rhea" id="RHEA-COMP:13540"/>
        <dbReference type="ChEBI" id="CHEBI:15378"/>
        <dbReference type="ChEBI" id="CHEBI:57783"/>
        <dbReference type="ChEBI" id="CHEBI:58349"/>
        <dbReference type="ChEBI" id="CHEBI:65315"/>
        <dbReference type="ChEBI" id="CHEBI:74443"/>
        <dbReference type="EC" id="1.3.1.89"/>
    </reaction>
    <physiologicalReaction direction="right-to-left" evidence="27">
        <dbReference type="Rhea" id="RHEA:53362"/>
    </physiologicalReaction>
</comment>
<evidence type="ECO:0000256" key="27">
    <source>
        <dbReference type="ARBA" id="ARBA00049513"/>
    </source>
</evidence>
<evidence type="ECO:0000256" key="23">
    <source>
        <dbReference type="ARBA" id="ARBA00045934"/>
    </source>
</evidence>
<evidence type="ECO:0000256" key="14">
    <source>
        <dbReference type="ARBA" id="ARBA00022771"/>
    </source>
</evidence>
<evidence type="ECO:0000256" key="19">
    <source>
        <dbReference type="ARBA" id="ARBA00023242"/>
    </source>
</evidence>
<evidence type="ECO:0000256" key="20">
    <source>
        <dbReference type="ARBA" id="ARBA00031322"/>
    </source>
</evidence>
<dbReference type="GO" id="GO:0008270">
    <property type="term" value="F:zinc ion binding"/>
    <property type="evidence" value="ECO:0007669"/>
    <property type="project" value="UniProtKB-KW"/>
</dbReference>
<evidence type="ECO:0000256" key="26">
    <source>
        <dbReference type="ARBA" id="ARBA00049447"/>
    </source>
</evidence>